<evidence type="ECO:0000256" key="2">
    <source>
        <dbReference type="ARBA" id="ARBA00004651"/>
    </source>
</evidence>
<dbReference type="RefSeq" id="WP_377771989.1">
    <property type="nucleotide sequence ID" value="NZ_JBHUHO010000029.1"/>
</dbReference>
<dbReference type="PANTHER" id="PTHR35864">
    <property type="entry name" value="ZINC METALLOPROTEASE MJ0611-RELATED"/>
    <property type="match status" value="1"/>
</dbReference>
<feature type="transmembrane region" description="Helical" evidence="13">
    <location>
        <begin position="137"/>
        <end position="159"/>
    </location>
</feature>
<evidence type="ECO:0000313" key="16">
    <source>
        <dbReference type="Proteomes" id="UP001597362"/>
    </source>
</evidence>
<dbReference type="PANTHER" id="PTHR35864:SF1">
    <property type="entry name" value="ZINC METALLOPROTEASE YWHC-RELATED"/>
    <property type="match status" value="1"/>
</dbReference>
<sequence length="224" mass="25049">MSGLENLLVVSFRELPFFALALIISFTVHEFAHAYVAYKFGDDTPYKDGRVTLNPAVHLDLFGAILILIAGFGWAKPVMVRASNFKNPRMMSVIVSAAGPLSNLLMGIISVFAINILNETGWLYAVSPQVTDAITMFFQFLVQYSFLLFVFNLIPLPPLDGYRIVVEFLPLRQRIQIEQNAHWGSIIFLLMVFIPPLREVTLDPILGLGNKIAIAVINMVHLIV</sequence>
<evidence type="ECO:0000256" key="9">
    <source>
        <dbReference type="ARBA" id="ARBA00022833"/>
    </source>
</evidence>
<evidence type="ECO:0000256" key="11">
    <source>
        <dbReference type="ARBA" id="ARBA00023049"/>
    </source>
</evidence>
<dbReference type="Pfam" id="PF02163">
    <property type="entry name" value="Peptidase_M50"/>
    <property type="match status" value="1"/>
</dbReference>
<feature type="transmembrane region" description="Helical" evidence="13">
    <location>
        <begin position="95"/>
        <end position="117"/>
    </location>
</feature>
<dbReference type="InterPro" id="IPR052348">
    <property type="entry name" value="Metallopeptidase_M50B"/>
</dbReference>
<evidence type="ECO:0000256" key="3">
    <source>
        <dbReference type="ARBA" id="ARBA00007931"/>
    </source>
</evidence>
<dbReference type="GO" id="GO:0008233">
    <property type="term" value="F:peptidase activity"/>
    <property type="evidence" value="ECO:0007669"/>
    <property type="project" value="UniProtKB-KW"/>
</dbReference>
<dbReference type="Proteomes" id="UP001597362">
    <property type="component" value="Unassembled WGS sequence"/>
</dbReference>
<feature type="transmembrane region" description="Helical" evidence="13">
    <location>
        <begin position="15"/>
        <end position="36"/>
    </location>
</feature>
<dbReference type="InterPro" id="IPR008915">
    <property type="entry name" value="Peptidase_M50"/>
</dbReference>
<feature type="domain" description="Peptidase M50" evidence="14">
    <location>
        <begin position="17"/>
        <end position="190"/>
    </location>
</feature>
<evidence type="ECO:0000256" key="13">
    <source>
        <dbReference type="SAM" id="Phobius"/>
    </source>
</evidence>
<evidence type="ECO:0000259" key="14">
    <source>
        <dbReference type="Pfam" id="PF02163"/>
    </source>
</evidence>
<dbReference type="CDD" id="cd06158">
    <property type="entry name" value="S2P-M50_like_1"/>
    <property type="match status" value="1"/>
</dbReference>
<evidence type="ECO:0000256" key="6">
    <source>
        <dbReference type="ARBA" id="ARBA00022692"/>
    </source>
</evidence>
<evidence type="ECO:0000256" key="5">
    <source>
        <dbReference type="ARBA" id="ARBA00022670"/>
    </source>
</evidence>
<keyword evidence="7" id="KW-0479">Metal-binding</keyword>
<comment type="subcellular location">
    <subcellularLocation>
        <location evidence="2">Cell membrane</location>
        <topology evidence="2">Multi-pass membrane protein</topology>
    </subcellularLocation>
</comment>
<reference evidence="16" key="1">
    <citation type="journal article" date="2019" name="Int. J. Syst. Evol. Microbiol.">
        <title>The Global Catalogue of Microorganisms (GCM) 10K type strain sequencing project: providing services to taxonomists for standard genome sequencing and annotation.</title>
        <authorList>
            <consortium name="The Broad Institute Genomics Platform"/>
            <consortium name="The Broad Institute Genome Sequencing Center for Infectious Disease"/>
            <person name="Wu L."/>
            <person name="Ma J."/>
        </authorList>
    </citation>
    <scope>NUCLEOTIDE SEQUENCE [LARGE SCALE GENOMIC DNA]</scope>
    <source>
        <strain evidence="16">GH52</strain>
    </source>
</reference>
<comment type="cofactor">
    <cofactor evidence="1">
        <name>Zn(2+)</name>
        <dbReference type="ChEBI" id="CHEBI:29105"/>
    </cofactor>
</comment>
<evidence type="ECO:0000256" key="12">
    <source>
        <dbReference type="ARBA" id="ARBA00023136"/>
    </source>
</evidence>
<dbReference type="EMBL" id="JBHUHO010000029">
    <property type="protein sequence ID" value="MFD2116138.1"/>
    <property type="molecule type" value="Genomic_DNA"/>
</dbReference>
<evidence type="ECO:0000256" key="10">
    <source>
        <dbReference type="ARBA" id="ARBA00022989"/>
    </source>
</evidence>
<comment type="caution">
    <text evidence="15">The sequence shown here is derived from an EMBL/GenBank/DDBJ whole genome shotgun (WGS) entry which is preliminary data.</text>
</comment>
<evidence type="ECO:0000256" key="7">
    <source>
        <dbReference type="ARBA" id="ARBA00022723"/>
    </source>
</evidence>
<keyword evidence="10 13" id="KW-1133">Transmembrane helix</keyword>
<keyword evidence="12 13" id="KW-0472">Membrane</keyword>
<keyword evidence="16" id="KW-1185">Reference proteome</keyword>
<proteinExistence type="inferred from homology"/>
<keyword evidence="9" id="KW-0862">Zinc</keyword>
<keyword evidence="5 15" id="KW-0645">Protease</keyword>
<keyword evidence="6 13" id="KW-0812">Transmembrane</keyword>
<evidence type="ECO:0000256" key="4">
    <source>
        <dbReference type="ARBA" id="ARBA00022475"/>
    </source>
</evidence>
<name>A0ABW4YKC7_9BACL</name>
<comment type="similarity">
    <text evidence="3">Belongs to the peptidase M50B family.</text>
</comment>
<evidence type="ECO:0000313" key="15">
    <source>
        <dbReference type="EMBL" id="MFD2116138.1"/>
    </source>
</evidence>
<feature type="transmembrane region" description="Helical" evidence="13">
    <location>
        <begin position="56"/>
        <end position="75"/>
    </location>
</feature>
<evidence type="ECO:0000256" key="8">
    <source>
        <dbReference type="ARBA" id="ARBA00022801"/>
    </source>
</evidence>
<dbReference type="InterPro" id="IPR044537">
    <property type="entry name" value="Rip2-like"/>
</dbReference>
<dbReference type="GO" id="GO:0006508">
    <property type="term" value="P:proteolysis"/>
    <property type="evidence" value="ECO:0007669"/>
    <property type="project" value="UniProtKB-KW"/>
</dbReference>
<organism evidence="15 16">
    <name type="scientific">Paenibacillus yanchengensis</name>
    <dbReference type="NCBI Taxonomy" id="2035833"/>
    <lineage>
        <taxon>Bacteria</taxon>
        <taxon>Bacillati</taxon>
        <taxon>Bacillota</taxon>
        <taxon>Bacilli</taxon>
        <taxon>Bacillales</taxon>
        <taxon>Paenibacillaceae</taxon>
        <taxon>Paenibacillus</taxon>
    </lineage>
</organism>
<gene>
    <name evidence="15" type="ORF">ACFSJH_10420</name>
</gene>
<keyword evidence="4" id="KW-1003">Cell membrane</keyword>
<keyword evidence="11" id="KW-0482">Metalloprotease</keyword>
<accession>A0ABW4YKC7</accession>
<protein>
    <submittedName>
        <fullName evidence="15">Site-2 protease family protein</fullName>
    </submittedName>
</protein>
<evidence type="ECO:0000256" key="1">
    <source>
        <dbReference type="ARBA" id="ARBA00001947"/>
    </source>
</evidence>
<keyword evidence="8" id="KW-0378">Hydrolase</keyword>